<dbReference type="OrthoDB" id="6288856at2759"/>
<feature type="compositionally biased region" description="Basic and acidic residues" evidence="2">
    <location>
        <begin position="308"/>
        <end position="319"/>
    </location>
</feature>
<protein>
    <submittedName>
        <fullName evidence="3">Uncharacterized protein</fullName>
    </submittedName>
</protein>
<feature type="region of interest" description="Disordered" evidence="2">
    <location>
        <begin position="1"/>
        <end position="173"/>
    </location>
</feature>
<keyword evidence="1" id="KW-0175">Coiled coil</keyword>
<feature type="compositionally biased region" description="Basic and acidic residues" evidence="2">
    <location>
        <begin position="1177"/>
        <end position="1192"/>
    </location>
</feature>
<accession>A0A7M7T1Q2</accession>
<dbReference type="SUPFAM" id="SSF57997">
    <property type="entry name" value="Tropomyosin"/>
    <property type="match status" value="1"/>
</dbReference>
<feature type="coiled-coil region" evidence="1">
    <location>
        <begin position="1258"/>
        <end position="1316"/>
    </location>
</feature>
<feature type="compositionally biased region" description="Polar residues" evidence="2">
    <location>
        <begin position="999"/>
        <end position="1013"/>
    </location>
</feature>
<reference evidence="4" key="1">
    <citation type="submission" date="2015-02" db="EMBL/GenBank/DDBJ databases">
        <title>Genome sequencing for Strongylocentrotus purpuratus.</title>
        <authorList>
            <person name="Murali S."/>
            <person name="Liu Y."/>
            <person name="Vee V."/>
            <person name="English A."/>
            <person name="Wang M."/>
            <person name="Skinner E."/>
            <person name="Han Y."/>
            <person name="Muzny D.M."/>
            <person name="Worley K.C."/>
            <person name="Gibbs R.A."/>
        </authorList>
    </citation>
    <scope>NUCLEOTIDE SEQUENCE</scope>
</reference>
<reference evidence="3" key="2">
    <citation type="submission" date="2021-01" db="UniProtKB">
        <authorList>
            <consortium name="EnsemblMetazoa"/>
        </authorList>
    </citation>
    <scope>IDENTIFICATION</scope>
</reference>
<keyword evidence="4" id="KW-1185">Reference proteome</keyword>
<dbReference type="OMA" id="DHDIFPV"/>
<feature type="compositionally biased region" description="Basic and acidic residues" evidence="2">
    <location>
        <begin position="1041"/>
        <end position="1062"/>
    </location>
</feature>
<dbReference type="InterPro" id="IPR026636">
    <property type="entry name" value="MPHOSPH9"/>
</dbReference>
<proteinExistence type="predicted"/>
<feature type="region of interest" description="Disordered" evidence="2">
    <location>
        <begin position="423"/>
        <end position="443"/>
    </location>
</feature>
<dbReference type="InParanoid" id="A0A7M7T1Q2"/>
<feature type="compositionally biased region" description="Low complexity" evidence="2">
    <location>
        <begin position="832"/>
        <end position="843"/>
    </location>
</feature>
<dbReference type="PANTHER" id="PTHR14926:SF1">
    <property type="entry name" value="M-PHASE PHOSPHOPROTEIN 9"/>
    <property type="match status" value="1"/>
</dbReference>
<feature type="region of interest" description="Disordered" evidence="2">
    <location>
        <begin position="985"/>
        <end position="1013"/>
    </location>
</feature>
<dbReference type="KEGG" id="spu:581758"/>
<feature type="compositionally biased region" description="Basic and acidic residues" evidence="2">
    <location>
        <begin position="849"/>
        <end position="858"/>
    </location>
</feature>
<evidence type="ECO:0000313" key="3">
    <source>
        <dbReference type="EnsemblMetazoa" id="XP_030847364"/>
    </source>
</evidence>
<dbReference type="Proteomes" id="UP000007110">
    <property type="component" value="Unassembled WGS sequence"/>
</dbReference>
<evidence type="ECO:0000256" key="1">
    <source>
        <dbReference type="SAM" id="Coils"/>
    </source>
</evidence>
<feature type="compositionally biased region" description="Basic residues" evidence="2">
    <location>
        <begin position="40"/>
        <end position="57"/>
    </location>
</feature>
<feature type="compositionally biased region" description="Acidic residues" evidence="2">
    <location>
        <begin position="21"/>
        <end position="30"/>
    </location>
</feature>
<evidence type="ECO:0000256" key="2">
    <source>
        <dbReference type="SAM" id="MobiDB-lite"/>
    </source>
</evidence>
<feature type="compositionally biased region" description="Polar residues" evidence="2">
    <location>
        <begin position="428"/>
        <end position="443"/>
    </location>
</feature>
<feature type="region of interest" description="Disordered" evidence="2">
    <location>
        <begin position="822"/>
        <end position="896"/>
    </location>
</feature>
<feature type="region of interest" description="Disordered" evidence="2">
    <location>
        <begin position="535"/>
        <end position="600"/>
    </location>
</feature>
<dbReference type="GO" id="GO:0005814">
    <property type="term" value="C:centriole"/>
    <property type="evidence" value="ECO:0000318"/>
    <property type="project" value="GO_Central"/>
</dbReference>
<feature type="region of interest" description="Disordered" evidence="2">
    <location>
        <begin position="1036"/>
        <end position="1205"/>
    </location>
</feature>
<feature type="compositionally biased region" description="Polar residues" evidence="2">
    <location>
        <begin position="859"/>
        <end position="877"/>
    </location>
</feature>
<feature type="compositionally biased region" description="Polar residues" evidence="2">
    <location>
        <begin position="932"/>
        <end position="954"/>
    </location>
</feature>
<sequence>MMAERLMEKNFHQDDNILQTSEEEESDDTSAWDSDPVTQRSKRQYHPVRGHSVRGHPVKGQPGGANQSDGSEGEPEADSNRDGEALNDEMLRGATDEKDEVETGSERRTEEKSVLNGGELQARMNGSGHQQRKYSDSRDDDYDEEEEEEEDVDGSTETDEDGEKYLGTASSNLYQRREEQYMIESWRNQGMKENRMEEEEEDIEEINLSRESQFQQSRAMYLPSFGFLGPTSHGPTSLNAVMGDLFGGAPSLDINEPDSGSDFAAGKESLQDMEEGLTDDDHGSQASREAKQREEDENLAELFATLRQQHEEQMRDQQDHHRKQLQWLKDQLLSGEKNGSFQNGALNHEPATSCVRPHVQGASTEEGDSGEAHSQEIDTMRTSVGQVNMEEVPLLDQLDDTSETSTYVSGSLDNTQMTTWSDVHDQKQGQSGEGQRNPHQQAATATEAAILQQMQRNFELEQAALQQEYQTQVNKLQEEWLSQQQLQTHQRHLVEDMLQQQEKRLEQMTPSQKDADETSSVYSDFTYWRLEEGDTYKDLPHSKPRGGQPSLERDSLLSDDPLSAQNTPRDEMVSSKHQGKGSNGAKLVESPRTSSNRMDLQEKYSRHIADMEAYYEGELEDLRKQLAQARLASSVTRPGMGEELVGADASELYRHCQELQTNLTAANSRIQDLENTVKALEARLLEWPDRYSLANNTIETLQKRADDLLRLVKKREDDFSKLDSGNRKLQYALLDAQEQQQSQLTEGKREQAMLSKLIAQFTQLTEQHDNTQAELLKVQMKLDEANLLIGDLKRTAVRQELEINQLEGEKKKLRDHHDDLRLMASPFPSRPLPSTLLPSSPHLQDGLGEIEKSEKDHSNVNNFLTSPNETRPNLSEGSSHHEATTPKSPSSVGDSLRLSVEDRKFLRSGADYNILTGRNPVQKTPTIDLSINTNTSSTNEQPDVISPIQTTTSPRDGLQAPFDTDLEERPLSPMMKAAAQFDRWQSSGKSPRGQFKFSPPSTEQRFGSSMNNTEIPVRDVPMRKMDKNGDQLVLYKKRTKDAKSGGRKDRGKQIESRVENVRLRVSAAPVLDREKEKSTRSASYKKPSTIADIIQPGRNNDSSLHVWALHQSPDSKTRNSKGSPRQAVSVSPSQAARKNLAKYSVKDGSGSGGAGGGSERKKRTSPRRNLSASFQASEKKQKDGRNLREGEMSSKAVQTPGAGEDSLEATLQNVRDGHVITRADWENGFAESRMAANRNAKRVTSKTAETPEAILKRLSKESKKLDDLMLEKRKLESALSHLPNSGPANAKRIEQQERLEERLDQVTRELGSVRMLLRKYNALNMSF</sequence>
<feature type="compositionally biased region" description="Polar residues" evidence="2">
    <location>
        <begin position="1167"/>
        <end position="1176"/>
    </location>
</feature>
<organism evidence="3 4">
    <name type="scientific">Strongylocentrotus purpuratus</name>
    <name type="common">Purple sea urchin</name>
    <dbReference type="NCBI Taxonomy" id="7668"/>
    <lineage>
        <taxon>Eukaryota</taxon>
        <taxon>Metazoa</taxon>
        <taxon>Echinodermata</taxon>
        <taxon>Eleutherozoa</taxon>
        <taxon>Echinozoa</taxon>
        <taxon>Echinoidea</taxon>
        <taxon>Euechinoidea</taxon>
        <taxon>Echinacea</taxon>
        <taxon>Camarodonta</taxon>
        <taxon>Echinidea</taxon>
        <taxon>Strongylocentrotidae</taxon>
        <taxon>Strongylocentrotus</taxon>
    </lineage>
</organism>
<evidence type="ECO:0000313" key="4">
    <source>
        <dbReference type="Proteomes" id="UP000007110"/>
    </source>
</evidence>
<feature type="region of interest" description="Disordered" evidence="2">
    <location>
        <begin position="932"/>
        <end position="959"/>
    </location>
</feature>
<feature type="compositionally biased region" description="Basic and acidic residues" evidence="2">
    <location>
        <begin position="104"/>
        <end position="113"/>
    </location>
</feature>
<feature type="compositionally biased region" description="Basic and acidic residues" evidence="2">
    <location>
        <begin position="1"/>
        <end position="15"/>
    </location>
</feature>
<name>A0A7M7T1Q2_STRPU</name>
<dbReference type="EnsemblMetazoa" id="XM_030991504">
    <property type="protein sequence ID" value="XP_030847364"/>
    <property type="gene ID" value="LOC581758"/>
</dbReference>
<dbReference type="GeneID" id="581758"/>
<dbReference type="PANTHER" id="PTHR14926">
    <property type="entry name" value="M-PHASE PHOSPHOPROTEIN 9"/>
    <property type="match status" value="1"/>
</dbReference>
<feature type="compositionally biased region" description="Polar residues" evidence="2">
    <location>
        <begin position="1120"/>
        <end position="1136"/>
    </location>
</feature>
<feature type="region of interest" description="Disordered" evidence="2">
    <location>
        <begin position="247"/>
        <end position="323"/>
    </location>
</feature>
<feature type="coiled-coil region" evidence="1">
    <location>
        <begin position="656"/>
        <end position="718"/>
    </location>
</feature>
<feature type="compositionally biased region" description="Acidic residues" evidence="2">
    <location>
        <begin position="138"/>
        <end position="162"/>
    </location>
</feature>
<feature type="compositionally biased region" description="Basic and acidic residues" evidence="2">
    <location>
        <begin position="78"/>
        <end position="96"/>
    </location>
</feature>
<dbReference type="RefSeq" id="XP_030847364.1">
    <property type="nucleotide sequence ID" value="XM_030991504.1"/>
</dbReference>
<feature type="compositionally biased region" description="Basic and acidic residues" evidence="2">
    <location>
        <begin position="279"/>
        <end position="294"/>
    </location>
</feature>